<comment type="function">
    <text evidence="6">HflC and HflK could regulate a protease.</text>
</comment>
<reference evidence="8" key="1">
    <citation type="submission" date="2016-04" db="EMBL/GenBank/DDBJ databases">
        <authorList>
            <person name="Evans L.H."/>
            <person name="Alamgir A."/>
            <person name="Owens N."/>
            <person name="Weber N.D."/>
            <person name="Virtaneva K."/>
            <person name="Barbian K."/>
            <person name="Babar A."/>
            <person name="Rosenke K."/>
        </authorList>
    </citation>
    <scope>NUCLEOTIDE SEQUENCE</scope>
    <source>
        <strain evidence="8">86</strain>
    </source>
</reference>
<evidence type="ECO:0000256" key="5">
    <source>
        <dbReference type="ARBA" id="ARBA00023136"/>
    </source>
</evidence>
<organism evidence="8">
    <name type="scientific">uncultured Alphaproteobacteria bacterium</name>
    <dbReference type="NCBI Taxonomy" id="91750"/>
    <lineage>
        <taxon>Bacteria</taxon>
        <taxon>Pseudomonadati</taxon>
        <taxon>Pseudomonadota</taxon>
        <taxon>Alphaproteobacteria</taxon>
        <taxon>environmental samples</taxon>
    </lineage>
</organism>
<protein>
    <recommendedName>
        <fullName evidence="6">Protein HflC</fullName>
    </recommendedName>
</protein>
<evidence type="ECO:0000256" key="1">
    <source>
        <dbReference type="ARBA" id="ARBA00004167"/>
    </source>
</evidence>
<evidence type="ECO:0000256" key="3">
    <source>
        <dbReference type="ARBA" id="ARBA00022692"/>
    </source>
</evidence>
<dbReference type="PANTHER" id="PTHR42911">
    <property type="entry name" value="MODULATOR OF FTSH PROTEASE HFLC"/>
    <property type="match status" value="1"/>
</dbReference>
<name>A0A212JJK5_9PROT</name>
<comment type="similarity">
    <text evidence="2 6">Belongs to the band 7/mec-2 family. HflC subfamily.</text>
</comment>
<accession>A0A212JJK5</accession>
<comment type="subcellular location">
    <subcellularLocation>
        <location evidence="1">Membrane</location>
        <topology evidence="1">Single-pass membrane protein</topology>
    </subcellularLocation>
</comment>
<feature type="domain" description="Band 7" evidence="7">
    <location>
        <begin position="21"/>
        <end position="183"/>
    </location>
</feature>
<dbReference type="InterPro" id="IPR001107">
    <property type="entry name" value="Band_7"/>
</dbReference>
<dbReference type="InterPro" id="IPR010200">
    <property type="entry name" value="HflC"/>
</dbReference>
<evidence type="ECO:0000313" key="8">
    <source>
        <dbReference type="EMBL" id="SBV99639.1"/>
    </source>
</evidence>
<dbReference type="CDD" id="cd03405">
    <property type="entry name" value="SPFH_HflC"/>
    <property type="match status" value="1"/>
</dbReference>
<dbReference type="AlphaFoldDB" id="A0A212JJK5"/>
<gene>
    <name evidence="8" type="ORF">KL86APRO_11196</name>
</gene>
<sequence length="287" mass="32976">MNRRYAFLGLGAVIALFVAANSMFVVHQTKQALVLQFGDPRAVYQEPGLYFKVPFIQEVAFYEKRILDLDPDAEEMNLRDQRRIIVDLYARYKITDPLQFRKSAGSEAVLRQRLGRELNNAVRVEVAKVLLTDILSEKRAEVMENINNAVREREREFGIEVIDVRIGRTELPKDTADALYNRMRSDRFAEAARYRADGAELKAKIQAEADRERTVILAEARRQAQVLRGEGDATRNEILGRAYGRDPEFFAFYRSMDAYRESLGADTTLVLSPDSQFFRYFGRVSGK</sequence>
<keyword evidence="4" id="KW-1133">Transmembrane helix</keyword>
<evidence type="ECO:0000259" key="7">
    <source>
        <dbReference type="SMART" id="SM00244"/>
    </source>
</evidence>
<proteinExistence type="inferred from homology"/>
<evidence type="ECO:0000256" key="4">
    <source>
        <dbReference type="ARBA" id="ARBA00022989"/>
    </source>
</evidence>
<dbReference type="SMART" id="SM00244">
    <property type="entry name" value="PHB"/>
    <property type="match status" value="1"/>
</dbReference>
<dbReference type="Pfam" id="PF01145">
    <property type="entry name" value="Band_7"/>
    <property type="match status" value="1"/>
</dbReference>
<dbReference type="GO" id="GO:0016020">
    <property type="term" value="C:membrane"/>
    <property type="evidence" value="ECO:0007669"/>
    <property type="project" value="UniProtKB-SubCell"/>
</dbReference>
<keyword evidence="5" id="KW-0472">Membrane</keyword>
<dbReference type="EMBL" id="FLUO01000001">
    <property type="protein sequence ID" value="SBV99639.1"/>
    <property type="molecule type" value="Genomic_DNA"/>
</dbReference>
<dbReference type="PANTHER" id="PTHR42911:SF1">
    <property type="entry name" value="MODULATOR OF FTSH PROTEASE HFLC"/>
    <property type="match status" value="1"/>
</dbReference>
<dbReference type="SUPFAM" id="SSF117892">
    <property type="entry name" value="Band 7/SPFH domain"/>
    <property type="match status" value="1"/>
</dbReference>
<dbReference type="InterPro" id="IPR036013">
    <property type="entry name" value="Band_7/SPFH_dom_sf"/>
</dbReference>
<keyword evidence="3" id="KW-0812">Transmembrane</keyword>
<dbReference type="PIRSF" id="PIRSF005651">
    <property type="entry name" value="HflC"/>
    <property type="match status" value="1"/>
</dbReference>
<evidence type="ECO:0000256" key="2">
    <source>
        <dbReference type="ARBA" id="ARBA00007862"/>
    </source>
</evidence>
<evidence type="ECO:0000256" key="6">
    <source>
        <dbReference type="PIRNR" id="PIRNR005651"/>
    </source>
</evidence>
<dbReference type="Gene3D" id="3.30.479.30">
    <property type="entry name" value="Band 7 domain"/>
    <property type="match status" value="1"/>
</dbReference>